<dbReference type="Proteomes" id="UP000076078">
    <property type="component" value="Unassembled WGS sequence"/>
</dbReference>
<evidence type="ECO:0000313" key="2">
    <source>
        <dbReference type="Proteomes" id="UP000076078"/>
    </source>
</evidence>
<gene>
    <name evidence="1" type="ORF">DLAC_05198</name>
</gene>
<dbReference type="InterPro" id="IPR032675">
    <property type="entry name" value="LRR_dom_sf"/>
</dbReference>
<dbReference type="SUPFAM" id="SSF52047">
    <property type="entry name" value="RNI-like"/>
    <property type="match status" value="2"/>
</dbReference>
<evidence type="ECO:0000313" key="1">
    <source>
        <dbReference type="EMBL" id="KYQ93803.1"/>
    </source>
</evidence>
<accession>A0A151ZIL1</accession>
<dbReference type="Gene3D" id="3.80.10.10">
    <property type="entry name" value="Ribonuclease Inhibitor"/>
    <property type="match status" value="1"/>
</dbReference>
<evidence type="ECO:0008006" key="3">
    <source>
        <dbReference type="Google" id="ProtNLM"/>
    </source>
</evidence>
<protein>
    <recommendedName>
        <fullName evidence="3">F-box domain-containing protein</fullName>
    </recommendedName>
</protein>
<reference evidence="1 2" key="1">
    <citation type="submission" date="2015-12" db="EMBL/GenBank/DDBJ databases">
        <title>Dictyostelia acquired genes for synthesis and detection of signals that induce cell-type specialization by lateral gene transfer from prokaryotes.</title>
        <authorList>
            <person name="Gloeckner G."/>
            <person name="Schaap P."/>
        </authorList>
    </citation>
    <scope>NUCLEOTIDE SEQUENCE [LARGE SCALE GENOMIC DNA]</scope>
    <source>
        <strain evidence="1 2">TK</strain>
    </source>
</reference>
<dbReference type="EMBL" id="LODT01000025">
    <property type="protein sequence ID" value="KYQ93803.1"/>
    <property type="molecule type" value="Genomic_DNA"/>
</dbReference>
<comment type="caution">
    <text evidence="1">The sequence shown here is derived from an EMBL/GenBank/DDBJ whole genome shotgun (WGS) entry which is preliminary data.</text>
</comment>
<sequence>MNKSKQEEVFPRYVIINILKHFYYKKNYKGYGKFINSLSLVCKEWNEIVVPLIKTNIYTIYDHTTYTKYSLAKNDKGFRFRLILNDSSEEVYLKDINASFDSMIDTLQYSLPHPIKLRSFPSLRELQLKLDIGCNEILNQIKCTSLSTMILELTHIGKASNIELGKITNLFKFSTTVKELDIIGGITPSGMISIVDIDSLTRFTSLETLHLDGFKINVNLLNILLTRTKTLKTLSLRSLEYYGGAFSEILECIPNCESLQSLILVEFTMNLDMLVKCVNSTKSLKSLKVTTNTTVSSVSPFKWIDNLSLEHVDVNCCGDTNGFLQLWNLNESKLKSVRYDLCSHLYDNSKAYNVHELISTVNRCHSTIKKLYIQLHHPEQLIKFYENLRLPNLKTLEVKILDEPYVAIPIIPLLKSLPTIKTIKIYGMIMNFTYILDLMKSCQTIEKVHVEKVNSVDMNKLCKVLIKYPGSIRYFSISGVKSEMKSFNTYIEEISKIILNNQNIQYIRIPSPSWSKKDPIEKLSGFVLFLKALEMKSANLNGVVISGCAEISKLLEKHLLTKFWV</sequence>
<organism evidence="1 2">
    <name type="scientific">Tieghemostelium lacteum</name>
    <name type="common">Slime mold</name>
    <name type="synonym">Dictyostelium lacteum</name>
    <dbReference type="NCBI Taxonomy" id="361077"/>
    <lineage>
        <taxon>Eukaryota</taxon>
        <taxon>Amoebozoa</taxon>
        <taxon>Evosea</taxon>
        <taxon>Eumycetozoa</taxon>
        <taxon>Dictyostelia</taxon>
        <taxon>Dictyosteliales</taxon>
        <taxon>Raperosteliaceae</taxon>
        <taxon>Tieghemostelium</taxon>
    </lineage>
</organism>
<dbReference type="InParanoid" id="A0A151ZIL1"/>
<name>A0A151ZIL1_TIELA</name>
<keyword evidence="2" id="KW-1185">Reference proteome</keyword>
<dbReference type="AlphaFoldDB" id="A0A151ZIL1"/>
<proteinExistence type="predicted"/>